<feature type="domain" description="Peptidase C39" evidence="2">
    <location>
        <begin position="51"/>
        <end position="181"/>
    </location>
</feature>
<dbReference type="RefSeq" id="WP_342881639.1">
    <property type="nucleotide sequence ID" value="NZ_JBBMQS010000005.1"/>
</dbReference>
<dbReference type="PROSITE" id="PS50990">
    <property type="entry name" value="PEPTIDASE_C39"/>
    <property type="match status" value="1"/>
</dbReference>
<sequence>MFCKVKAGIIVSLLCMLCACQNAPQTEKLFAQKNNFAATHLIKNVPFYPQQAFYCGPTTLAEVFNYYGDESTPEEIAPNLFVPELEGSLQLEMVSASRQQGLLAYAEKGNLQTLLGLIRDDVPVVVLQNVSVALLPMWHYALVIGYDLQSKEVIMHTGETENHRLNFTTFERTWARGDYWLLAAVPPDKMSNQFSPLNYTQAAQDLLSTGQKQAGREALQNAIETWPENWLNYFVLANDYLTDSPQQAVNWFQQGYQYSHAKSDNANVGNNPENHFKISENLPYLNNYAYALASLGCGPQANILISRALAYEPGNANLLDTQKQIPELIQKGQNRNKSAATQCPLIR</sequence>
<dbReference type="InterPro" id="IPR005074">
    <property type="entry name" value="Peptidase_C39"/>
</dbReference>
<keyword evidence="1" id="KW-0732">Signal</keyword>
<dbReference type="EMBL" id="JBBMQS010000005">
    <property type="protein sequence ID" value="MEM5497754.1"/>
    <property type="molecule type" value="Genomic_DNA"/>
</dbReference>
<dbReference type="SUPFAM" id="SSF48452">
    <property type="entry name" value="TPR-like"/>
    <property type="match status" value="1"/>
</dbReference>
<organism evidence="3 4">
    <name type="scientific">Paraglaciecola mesophila</name>
    <dbReference type="NCBI Taxonomy" id="197222"/>
    <lineage>
        <taxon>Bacteria</taxon>
        <taxon>Pseudomonadati</taxon>
        <taxon>Pseudomonadota</taxon>
        <taxon>Gammaproteobacteria</taxon>
        <taxon>Alteromonadales</taxon>
        <taxon>Alteromonadaceae</taxon>
        <taxon>Paraglaciecola</taxon>
    </lineage>
</organism>
<gene>
    <name evidence="3" type="ORF">WNY77_10150</name>
</gene>
<comment type="caution">
    <text evidence="3">The sequence shown here is derived from an EMBL/GenBank/DDBJ whole genome shotgun (WGS) entry which is preliminary data.</text>
</comment>
<evidence type="ECO:0000313" key="3">
    <source>
        <dbReference type="EMBL" id="MEM5497754.1"/>
    </source>
</evidence>
<dbReference type="NCBIfam" id="NF033920">
    <property type="entry name" value="C39_PA2778_fam"/>
    <property type="match status" value="1"/>
</dbReference>
<keyword evidence="4" id="KW-1185">Reference proteome</keyword>
<feature type="signal peptide" evidence="1">
    <location>
        <begin position="1"/>
        <end position="23"/>
    </location>
</feature>
<name>A0ABU9SV42_9ALTE</name>
<proteinExistence type="predicted"/>
<evidence type="ECO:0000313" key="4">
    <source>
        <dbReference type="Proteomes" id="UP001461163"/>
    </source>
</evidence>
<dbReference type="InterPro" id="IPR011990">
    <property type="entry name" value="TPR-like_helical_dom_sf"/>
</dbReference>
<dbReference type="InterPro" id="IPR039564">
    <property type="entry name" value="Peptidase_C39-like"/>
</dbReference>
<evidence type="ECO:0000259" key="2">
    <source>
        <dbReference type="PROSITE" id="PS50990"/>
    </source>
</evidence>
<dbReference type="Proteomes" id="UP001461163">
    <property type="component" value="Unassembled WGS sequence"/>
</dbReference>
<dbReference type="Pfam" id="PF13529">
    <property type="entry name" value="Peptidase_C39_2"/>
    <property type="match status" value="1"/>
</dbReference>
<dbReference type="PROSITE" id="PS51257">
    <property type="entry name" value="PROKAR_LIPOPROTEIN"/>
    <property type="match status" value="1"/>
</dbReference>
<evidence type="ECO:0000256" key="1">
    <source>
        <dbReference type="SAM" id="SignalP"/>
    </source>
</evidence>
<feature type="chain" id="PRO_5046828039" evidence="1">
    <location>
        <begin position="24"/>
        <end position="347"/>
    </location>
</feature>
<dbReference type="Gene3D" id="1.25.40.10">
    <property type="entry name" value="Tetratricopeptide repeat domain"/>
    <property type="match status" value="1"/>
</dbReference>
<accession>A0ABU9SV42</accession>
<protein>
    <submittedName>
        <fullName evidence="3">PA2778 family cysteine peptidase</fullName>
    </submittedName>
</protein>
<reference evidence="3 4" key="1">
    <citation type="submission" date="2024-03" db="EMBL/GenBank/DDBJ databases">
        <title>Community enrichment and isolation of bacterial strains for fucoidan degradation.</title>
        <authorList>
            <person name="Sichert A."/>
        </authorList>
    </citation>
    <scope>NUCLEOTIDE SEQUENCE [LARGE SCALE GENOMIC DNA]</scope>
    <source>
        <strain evidence="3 4">AS12</strain>
    </source>
</reference>
<dbReference type="Gene3D" id="3.90.70.10">
    <property type="entry name" value="Cysteine proteinases"/>
    <property type="match status" value="1"/>
</dbReference>